<proteinExistence type="predicted"/>
<dbReference type="KEGG" id="cvn:111134915"/>
<organism evidence="2 3">
    <name type="scientific">Crassostrea virginica</name>
    <name type="common">Eastern oyster</name>
    <dbReference type="NCBI Taxonomy" id="6565"/>
    <lineage>
        <taxon>Eukaryota</taxon>
        <taxon>Metazoa</taxon>
        <taxon>Spiralia</taxon>
        <taxon>Lophotrochozoa</taxon>
        <taxon>Mollusca</taxon>
        <taxon>Bivalvia</taxon>
        <taxon>Autobranchia</taxon>
        <taxon>Pteriomorphia</taxon>
        <taxon>Ostreida</taxon>
        <taxon>Ostreoidea</taxon>
        <taxon>Ostreidae</taxon>
        <taxon>Crassostrea</taxon>
    </lineage>
</organism>
<evidence type="ECO:0000313" key="3">
    <source>
        <dbReference type="RefSeq" id="XP_022340179.1"/>
    </source>
</evidence>
<name>A0A8B8EK30_CRAVI</name>
<dbReference type="OrthoDB" id="9983348at2759"/>
<dbReference type="GeneID" id="111134915"/>
<evidence type="ECO:0000313" key="2">
    <source>
        <dbReference type="Proteomes" id="UP000694844"/>
    </source>
</evidence>
<sequence length="293" mass="34450">MEDFSLHVANFFHTLEASTTEQRSFFENVMEAFNTFVEEILLSFRVSIGESDTVDVKNLLCVDFVDLYNHLQPDLTDKVKEFLERLQGAKEDRLCSFYNTLRMFQSGHQINEKMILDRKMKKEEKKDLEDFFFISSSMIHGIMRLDSYDSVRKYLRNLEVHRGTFNFTDEVVEVDVINKRNLGKMIVRHIGHEGVEEKPNLRRLLQACIDYLQNENEHFWKNASITIYDEADMYKIASGTRKHQFICRMKNGEPFIKEKMGSETKKHKTTSRAQAPSHEQSQQNHENPNCTIS</sequence>
<dbReference type="Proteomes" id="UP000694844">
    <property type="component" value="Chromosome 5"/>
</dbReference>
<keyword evidence="2" id="KW-1185">Reference proteome</keyword>
<dbReference type="AlphaFoldDB" id="A0A8B8EK30"/>
<dbReference type="RefSeq" id="XP_022340179.1">
    <property type="nucleotide sequence ID" value="XM_022484471.1"/>
</dbReference>
<feature type="region of interest" description="Disordered" evidence="1">
    <location>
        <begin position="256"/>
        <end position="293"/>
    </location>
</feature>
<reference evidence="3" key="1">
    <citation type="submission" date="2025-08" db="UniProtKB">
        <authorList>
            <consortium name="RefSeq"/>
        </authorList>
    </citation>
    <scope>IDENTIFICATION</scope>
    <source>
        <tissue evidence="3">Whole sample</tissue>
    </source>
</reference>
<feature type="compositionally biased region" description="Polar residues" evidence="1">
    <location>
        <begin position="271"/>
        <end position="293"/>
    </location>
</feature>
<gene>
    <name evidence="3" type="primary">LOC111134915</name>
</gene>
<protein>
    <submittedName>
        <fullName evidence="3">Uncharacterized protein LOC111134915</fullName>
    </submittedName>
</protein>
<evidence type="ECO:0000256" key="1">
    <source>
        <dbReference type="SAM" id="MobiDB-lite"/>
    </source>
</evidence>
<accession>A0A8B8EK30</accession>